<dbReference type="Proteomes" id="UP000007392">
    <property type="component" value="Chromosome"/>
</dbReference>
<dbReference type="AlphaFoldDB" id="I0B9W0"/>
<dbReference type="EMBL" id="CP003422">
    <property type="protein sequence ID" value="AFH59157.1"/>
    <property type="molecule type" value="Genomic_DNA"/>
</dbReference>
<dbReference type="NCBIfam" id="TIGR02837">
    <property type="entry name" value="spore_II_R"/>
    <property type="match status" value="1"/>
</dbReference>
<sequence length="249" mass="27715">MVKRVSWKRYGYLLFAFMVMMMCWESNRSNVMLVTAAAAETGGEANGQLIPQESIRLRILANSDAPADQWIKREVRDAIVAEMEGWVDQPKGIEEAREAVRAHLPELSEVVGSTLRKNGFDYAYNVELGTVPFPTKMYGNEVYPAGEYEALRVSIGEAEGQNWWCVLFPPLCFIDSEMVVKPENTAQAAGAEEAPEKNADEASAESRKGAKPAEAEKKAEGERTAATAAKPEVRFFLWDLLQKIGTWFA</sequence>
<dbReference type="PATRIC" id="fig|997761.3.peg.35"/>
<organism evidence="2 3">
    <name type="scientific">Paenibacillus mucilaginosus K02</name>
    <dbReference type="NCBI Taxonomy" id="997761"/>
    <lineage>
        <taxon>Bacteria</taxon>
        <taxon>Bacillati</taxon>
        <taxon>Bacillota</taxon>
        <taxon>Bacilli</taxon>
        <taxon>Bacillales</taxon>
        <taxon>Paenibacillaceae</taxon>
        <taxon>Paenibacillus</taxon>
    </lineage>
</organism>
<evidence type="ECO:0000313" key="2">
    <source>
        <dbReference type="EMBL" id="AFH59157.1"/>
    </source>
</evidence>
<dbReference type="Pfam" id="PF09551">
    <property type="entry name" value="Spore_II_R"/>
    <property type="match status" value="1"/>
</dbReference>
<dbReference type="OrthoDB" id="9793324at2"/>
<accession>I0B9W0</accession>
<dbReference type="KEGG" id="pmw:B2K_00160"/>
<gene>
    <name evidence="2" type="ORF">B2K_00160</name>
</gene>
<reference evidence="2 3" key="1">
    <citation type="submission" date="2013-06" db="EMBL/GenBank/DDBJ databases">
        <title>Complete genome sequence of Paenibacillus mucilaginosus K02.</title>
        <authorList>
            <person name="Xiao B."/>
            <person name="Sun L."/>
            <person name="Xiao L."/>
            <person name="Lian B."/>
        </authorList>
    </citation>
    <scope>NUCLEOTIDE SEQUENCE [LARGE SCALE GENOMIC DNA]</scope>
    <source>
        <strain evidence="2 3">K02</strain>
    </source>
</reference>
<protein>
    <submittedName>
        <fullName evidence="2">Stage II sporulation protein R</fullName>
    </submittedName>
</protein>
<name>I0B9W0_9BACL</name>
<dbReference type="HOGENOM" id="CLU_069310_0_0_9"/>
<feature type="compositionally biased region" description="Basic and acidic residues" evidence="1">
    <location>
        <begin position="194"/>
        <end position="223"/>
    </location>
</feature>
<dbReference type="InterPro" id="IPR014202">
    <property type="entry name" value="Spore_II_R"/>
</dbReference>
<proteinExistence type="predicted"/>
<evidence type="ECO:0000256" key="1">
    <source>
        <dbReference type="SAM" id="MobiDB-lite"/>
    </source>
</evidence>
<dbReference type="RefSeq" id="WP_014648970.1">
    <property type="nucleotide sequence ID" value="NC_017672.3"/>
</dbReference>
<feature type="region of interest" description="Disordered" evidence="1">
    <location>
        <begin position="185"/>
        <end position="226"/>
    </location>
</feature>
<evidence type="ECO:0000313" key="3">
    <source>
        <dbReference type="Proteomes" id="UP000007392"/>
    </source>
</evidence>